<keyword evidence="3" id="KW-1185">Reference proteome</keyword>
<dbReference type="EMBL" id="JBEDUW010000006">
    <property type="protein sequence ID" value="KAK9922668.1"/>
    <property type="molecule type" value="Genomic_DNA"/>
</dbReference>
<evidence type="ECO:0000313" key="3">
    <source>
        <dbReference type="Proteomes" id="UP001457282"/>
    </source>
</evidence>
<evidence type="ECO:0000256" key="1">
    <source>
        <dbReference type="SAM" id="MobiDB-lite"/>
    </source>
</evidence>
<sequence>MLQSTVTLTHLHHNSPHRELPLHHRTCKTTHPKHKSQTNQYTIIPTLLYRSTVSIPQFTSPQTRNYHHQPTPTQSTVNPNQPSHTRPSRPYPSHHNHHFISPTPSTRASPKAQPEFKAVRAVVALPSHTVHLLNHTHAVKCPDHVVVPCSASSTHKTPLTSSSSPPSIEPARALKPPATHLATLI</sequence>
<feature type="compositionally biased region" description="Polar residues" evidence="1">
    <location>
        <begin position="59"/>
        <end position="85"/>
    </location>
</feature>
<name>A0AAW1WF24_RUBAR</name>
<feature type="compositionally biased region" description="Low complexity" evidence="1">
    <location>
        <begin position="152"/>
        <end position="166"/>
    </location>
</feature>
<feature type="region of interest" description="Disordered" evidence="1">
    <location>
        <begin position="1"/>
        <end position="20"/>
    </location>
</feature>
<dbReference type="Proteomes" id="UP001457282">
    <property type="component" value="Unassembled WGS sequence"/>
</dbReference>
<organism evidence="2 3">
    <name type="scientific">Rubus argutus</name>
    <name type="common">Southern blackberry</name>
    <dbReference type="NCBI Taxonomy" id="59490"/>
    <lineage>
        <taxon>Eukaryota</taxon>
        <taxon>Viridiplantae</taxon>
        <taxon>Streptophyta</taxon>
        <taxon>Embryophyta</taxon>
        <taxon>Tracheophyta</taxon>
        <taxon>Spermatophyta</taxon>
        <taxon>Magnoliopsida</taxon>
        <taxon>eudicotyledons</taxon>
        <taxon>Gunneridae</taxon>
        <taxon>Pentapetalae</taxon>
        <taxon>rosids</taxon>
        <taxon>fabids</taxon>
        <taxon>Rosales</taxon>
        <taxon>Rosaceae</taxon>
        <taxon>Rosoideae</taxon>
        <taxon>Rosoideae incertae sedis</taxon>
        <taxon>Rubus</taxon>
    </lineage>
</organism>
<feature type="region of interest" description="Disordered" evidence="1">
    <location>
        <begin position="152"/>
        <end position="172"/>
    </location>
</feature>
<feature type="region of interest" description="Disordered" evidence="1">
    <location>
        <begin position="59"/>
        <end position="111"/>
    </location>
</feature>
<proteinExistence type="predicted"/>
<dbReference type="AlphaFoldDB" id="A0AAW1WF24"/>
<protein>
    <submittedName>
        <fullName evidence="2">Uncharacterized protein</fullName>
    </submittedName>
</protein>
<accession>A0AAW1WF24</accession>
<reference evidence="2 3" key="1">
    <citation type="journal article" date="2023" name="G3 (Bethesda)">
        <title>A chromosome-length genome assembly and annotation of blackberry (Rubus argutus, cv. 'Hillquist').</title>
        <authorList>
            <person name="Bruna T."/>
            <person name="Aryal R."/>
            <person name="Dudchenko O."/>
            <person name="Sargent D.J."/>
            <person name="Mead D."/>
            <person name="Buti M."/>
            <person name="Cavallini A."/>
            <person name="Hytonen T."/>
            <person name="Andres J."/>
            <person name="Pham M."/>
            <person name="Weisz D."/>
            <person name="Mascagni F."/>
            <person name="Usai G."/>
            <person name="Natali L."/>
            <person name="Bassil N."/>
            <person name="Fernandez G.E."/>
            <person name="Lomsadze A."/>
            <person name="Armour M."/>
            <person name="Olukolu B."/>
            <person name="Poorten T."/>
            <person name="Britton C."/>
            <person name="Davik J."/>
            <person name="Ashrafi H."/>
            <person name="Aiden E.L."/>
            <person name="Borodovsky M."/>
            <person name="Worthington M."/>
        </authorList>
    </citation>
    <scope>NUCLEOTIDE SEQUENCE [LARGE SCALE GENOMIC DNA]</scope>
    <source>
        <strain evidence="2">PI 553951</strain>
    </source>
</reference>
<gene>
    <name evidence="2" type="ORF">M0R45_031123</name>
</gene>
<evidence type="ECO:0000313" key="2">
    <source>
        <dbReference type="EMBL" id="KAK9922668.1"/>
    </source>
</evidence>
<comment type="caution">
    <text evidence="2">The sequence shown here is derived from an EMBL/GenBank/DDBJ whole genome shotgun (WGS) entry which is preliminary data.</text>
</comment>